<keyword evidence="10" id="KW-0175">Coiled coil</keyword>
<dbReference type="PANTHER" id="PTHR43065">
    <property type="entry name" value="SENSOR HISTIDINE KINASE"/>
    <property type="match status" value="1"/>
</dbReference>
<feature type="domain" description="HAMP" evidence="14">
    <location>
        <begin position="297"/>
        <end position="349"/>
    </location>
</feature>
<dbReference type="GO" id="GO:0005524">
    <property type="term" value="F:ATP binding"/>
    <property type="evidence" value="ECO:0007669"/>
    <property type="project" value="UniProtKB-KW"/>
</dbReference>
<dbReference type="Gene3D" id="3.30.565.10">
    <property type="entry name" value="Histidine kinase-like ATPase, C-terminal domain"/>
    <property type="match status" value="1"/>
</dbReference>
<keyword evidence="8" id="KW-0067">ATP-binding</keyword>
<evidence type="ECO:0000313" key="15">
    <source>
        <dbReference type="EMBL" id="TCL56034.1"/>
    </source>
</evidence>
<dbReference type="RefSeq" id="WP_165908301.1">
    <property type="nucleotide sequence ID" value="NZ_SLUN01000052.1"/>
</dbReference>
<dbReference type="SMART" id="SM00387">
    <property type="entry name" value="HATPase_c"/>
    <property type="match status" value="1"/>
</dbReference>
<dbReference type="InterPro" id="IPR005467">
    <property type="entry name" value="His_kinase_dom"/>
</dbReference>
<dbReference type="PROSITE" id="PS50109">
    <property type="entry name" value="HIS_KIN"/>
    <property type="match status" value="1"/>
</dbReference>
<dbReference type="NCBIfam" id="TIGR00229">
    <property type="entry name" value="sensory_box"/>
    <property type="match status" value="1"/>
</dbReference>
<keyword evidence="11" id="KW-0472">Membrane</keyword>
<dbReference type="Pfam" id="PF02518">
    <property type="entry name" value="HATPase_c"/>
    <property type="match status" value="1"/>
</dbReference>
<evidence type="ECO:0000256" key="6">
    <source>
        <dbReference type="ARBA" id="ARBA00022741"/>
    </source>
</evidence>
<dbReference type="SMART" id="SM00388">
    <property type="entry name" value="HisKA"/>
    <property type="match status" value="1"/>
</dbReference>
<dbReference type="SUPFAM" id="SSF55785">
    <property type="entry name" value="PYP-like sensor domain (PAS domain)"/>
    <property type="match status" value="1"/>
</dbReference>
<dbReference type="SUPFAM" id="SSF158472">
    <property type="entry name" value="HAMP domain-like"/>
    <property type="match status" value="1"/>
</dbReference>
<feature type="coiled-coil region" evidence="10">
    <location>
        <begin position="337"/>
        <end position="364"/>
    </location>
</feature>
<evidence type="ECO:0000259" key="12">
    <source>
        <dbReference type="PROSITE" id="PS50109"/>
    </source>
</evidence>
<dbReference type="Proteomes" id="UP000295008">
    <property type="component" value="Unassembled WGS sequence"/>
</dbReference>
<keyword evidence="7" id="KW-0418">Kinase</keyword>
<dbReference type="Pfam" id="PF08448">
    <property type="entry name" value="PAS_4"/>
    <property type="match status" value="1"/>
</dbReference>
<protein>
    <recommendedName>
        <fullName evidence="3">histidine kinase</fullName>
        <ecNumber evidence="3">2.7.13.3</ecNumber>
    </recommendedName>
</protein>
<dbReference type="AlphaFoldDB" id="A0A4R1QX58"/>
<dbReference type="Gene3D" id="1.10.287.130">
    <property type="match status" value="1"/>
</dbReference>
<keyword evidence="11" id="KW-1133">Transmembrane helix</keyword>
<evidence type="ECO:0000256" key="9">
    <source>
        <dbReference type="ARBA" id="ARBA00023012"/>
    </source>
</evidence>
<evidence type="ECO:0000313" key="16">
    <source>
        <dbReference type="Proteomes" id="UP000295008"/>
    </source>
</evidence>
<dbReference type="InterPro" id="IPR003660">
    <property type="entry name" value="HAMP_dom"/>
</dbReference>
<dbReference type="SUPFAM" id="SSF55874">
    <property type="entry name" value="ATPase domain of HSP90 chaperone/DNA topoisomerase II/histidine kinase"/>
    <property type="match status" value="1"/>
</dbReference>
<reference evidence="15 16" key="1">
    <citation type="submission" date="2019-03" db="EMBL/GenBank/DDBJ databases">
        <title>Genomic Encyclopedia of Type Strains, Phase IV (KMG-IV): sequencing the most valuable type-strain genomes for metagenomic binning, comparative biology and taxonomic classification.</title>
        <authorList>
            <person name="Goeker M."/>
        </authorList>
    </citation>
    <scope>NUCLEOTIDE SEQUENCE [LARGE SCALE GENOMIC DNA]</scope>
    <source>
        <strain evidence="15 16">LX-B</strain>
    </source>
</reference>
<evidence type="ECO:0000259" key="14">
    <source>
        <dbReference type="PROSITE" id="PS50885"/>
    </source>
</evidence>
<dbReference type="GO" id="GO:0000155">
    <property type="term" value="F:phosphorelay sensor kinase activity"/>
    <property type="evidence" value="ECO:0007669"/>
    <property type="project" value="InterPro"/>
</dbReference>
<dbReference type="Pfam" id="PF00512">
    <property type="entry name" value="HisKA"/>
    <property type="match status" value="1"/>
</dbReference>
<sequence>MKFRSKVMLLGVTIVLLPMLVSTFAATRLVFSQNEKDAHERIRESTARIIRELQSIEAQYAERGRKYAKTDNLVMYTNVLFRYHKYLTPEGYATVQNSLSVDLTKLKIGLNVDNIEVRDAYNKLLARDASSGAAVPADAAASPVRAPRRDGTRYLLQGGRFILQSTSTIQKRDRLLGYLILTKYLDANFLKEVSGVNGTEVAFFRNNRFLDGTIARFPVTEMAHSDLAHPIQIKIQKTPYSFIFSPIYAEGNDQYYVAVGVSYLKTLQKINETARILIGVAVGAMLIALVLIYFWSGRTVGPLLRLVNAVQAIGRGDLGQKITVESSDEIGLLASEFNQMTTSLQESRSQLEDANRNLFEMKEYISNIVDSMTMSLVVVDSGFRITVVNLEFEKWLGESRERLVGRSLEDLLELGDGALLHKHLLRVIETHETQILTKVHCKIGTRKIVANIRFSPLEDVEQSSAGVVMIIEDITSRVNLEEKLAISQRLASIGNLDAGLAHEVNNPLGIILNYIEVCRMDTQDEKLDSYLKKIGSETERIAGIIQRLLEFSRQSETRFKPVNLPEIIEETVDLVEFKLRKENIVLERDYGLDEAWVMADKSRLKQVFLNIILNAVQSMPGGGRLAVRLAESGDGQGFDLAFCDSGRGIPKEHLSRIFDPFFTTKEVGEGTGLGLSVSYGIIQEHFGTIDVKSTEGKGSTFTVRLKKIASEERSSALS</sequence>
<gene>
    <name evidence="15" type="ORF">EDC14_105215</name>
</gene>
<evidence type="ECO:0000256" key="3">
    <source>
        <dbReference type="ARBA" id="ARBA00012438"/>
    </source>
</evidence>
<dbReference type="EC" id="2.7.13.3" evidence="3"/>
<dbReference type="InterPro" id="IPR035965">
    <property type="entry name" value="PAS-like_dom_sf"/>
</dbReference>
<dbReference type="InterPro" id="IPR013656">
    <property type="entry name" value="PAS_4"/>
</dbReference>
<dbReference type="SMART" id="SM00091">
    <property type="entry name" value="PAS"/>
    <property type="match status" value="1"/>
</dbReference>
<dbReference type="InterPro" id="IPR036890">
    <property type="entry name" value="HATPase_C_sf"/>
</dbReference>
<evidence type="ECO:0000259" key="13">
    <source>
        <dbReference type="PROSITE" id="PS50112"/>
    </source>
</evidence>
<dbReference type="PANTHER" id="PTHR43065:SF10">
    <property type="entry name" value="PEROXIDE STRESS-ACTIVATED HISTIDINE KINASE MAK3"/>
    <property type="match status" value="1"/>
</dbReference>
<dbReference type="InterPro" id="IPR000014">
    <property type="entry name" value="PAS"/>
</dbReference>
<dbReference type="GO" id="GO:0016020">
    <property type="term" value="C:membrane"/>
    <property type="evidence" value="ECO:0007669"/>
    <property type="project" value="UniProtKB-SubCell"/>
</dbReference>
<keyword evidence="9" id="KW-0902">Two-component regulatory system</keyword>
<keyword evidence="16" id="KW-1185">Reference proteome</keyword>
<dbReference type="SUPFAM" id="SSF47384">
    <property type="entry name" value="Homodimeric domain of signal transducing histidine kinase"/>
    <property type="match status" value="1"/>
</dbReference>
<dbReference type="InterPro" id="IPR004358">
    <property type="entry name" value="Sig_transdc_His_kin-like_C"/>
</dbReference>
<comment type="catalytic activity">
    <reaction evidence="1">
        <text>ATP + protein L-histidine = ADP + protein N-phospho-L-histidine.</text>
        <dbReference type="EC" id="2.7.13.3"/>
    </reaction>
</comment>
<evidence type="ECO:0000256" key="4">
    <source>
        <dbReference type="ARBA" id="ARBA00022553"/>
    </source>
</evidence>
<evidence type="ECO:0000256" key="5">
    <source>
        <dbReference type="ARBA" id="ARBA00022679"/>
    </source>
</evidence>
<keyword evidence="11" id="KW-0812">Transmembrane</keyword>
<dbReference type="CDD" id="cd00130">
    <property type="entry name" value="PAS"/>
    <property type="match status" value="1"/>
</dbReference>
<dbReference type="SMART" id="SM00304">
    <property type="entry name" value="HAMP"/>
    <property type="match status" value="1"/>
</dbReference>
<feature type="transmembrane region" description="Helical" evidence="11">
    <location>
        <begin position="276"/>
        <end position="295"/>
    </location>
</feature>
<name>A0A4R1QX58_HYDET</name>
<dbReference type="InterPro" id="IPR003594">
    <property type="entry name" value="HATPase_dom"/>
</dbReference>
<feature type="domain" description="PAS" evidence="13">
    <location>
        <begin position="361"/>
        <end position="431"/>
    </location>
</feature>
<accession>A0A4R1QX58</accession>
<dbReference type="PRINTS" id="PR00344">
    <property type="entry name" value="BCTRLSENSOR"/>
</dbReference>
<feature type="domain" description="Histidine kinase" evidence="12">
    <location>
        <begin position="499"/>
        <end position="709"/>
    </location>
</feature>
<evidence type="ECO:0000256" key="11">
    <source>
        <dbReference type="SAM" id="Phobius"/>
    </source>
</evidence>
<keyword evidence="4" id="KW-0597">Phosphoprotein</keyword>
<evidence type="ECO:0000256" key="7">
    <source>
        <dbReference type="ARBA" id="ARBA00022777"/>
    </source>
</evidence>
<dbReference type="CDD" id="cd06225">
    <property type="entry name" value="HAMP"/>
    <property type="match status" value="1"/>
</dbReference>
<organism evidence="15 16">
    <name type="scientific">Hydrogenispora ethanolica</name>
    <dbReference type="NCBI Taxonomy" id="1082276"/>
    <lineage>
        <taxon>Bacteria</taxon>
        <taxon>Bacillati</taxon>
        <taxon>Bacillota</taxon>
        <taxon>Hydrogenispora</taxon>
    </lineage>
</organism>
<comment type="caution">
    <text evidence="15">The sequence shown here is derived from an EMBL/GenBank/DDBJ whole genome shotgun (WGS) entry which is preliminary data.</text>
</comment>
<evidence type="ECO:0000256" key="1">
    <source>
        <dbReference type="ARBA" id="ARBA00000085"/>
    </source>
</evidence>
<proteinExistence type="predicted"/>
<dbReference type="Gene3D" id="3.30.450.20">
    <property type="entry name" value="PAS domain"/>
    <property type="match status" value="1"/>
</dbReference>
<evidence type="ECO:0000256" key="2">
    <source>
        <dbReference type="ARBA" id="ARBA00004370"/>
    </source>
</evidence>
<dbReference type="InterPro" id="IPR036097">
    <property type="entry name" value="HisK_dim/P_sf"/>
</dbReference>
<dbReference type="Gene3D" id="6.10.340.10">
    <property type="match status" value="1"/>
</dbReference>
<dbReference type="Pfam" id="PF00672">
    <property type="entry name" value="HAMP"/>
    <property type="match status" value="1"/>
</dbReference>
<keyword evidence="6" id="KW-0547">Nucleotide-binding</keyword>
<keyword evidence="5" id="KW-0808">Transferase</keyword>
<dbReference type="InterPro" id="IPR003661">
    <property type="entry name" value="HisK_dim/P_dom"/>
</dbReference>
<evidence type="ECO:0000256" key="10">
    <source>
        <dbReference type="SAM" id="Coils"/>
    </source>
</evidence>
<dbReference type="PROSITE" id="PS50885">
    <property type="entry name" value="HAMP"/>
    <property type="match status" value="1"/>
</dbReference>
<dbReference type="EMBL" id="SLUN01000052">
    <property type="protein sequence ID" value="TCL56034.1"/>
    <property type="molecule type" value="Genomic_DNA"/>
</dbReference>
<dbReference type="CDD" id="cd00082">
    <property type="entry name" value="HisKA"/>
    <property type="match status" value="1"/>
</dbReference>
<evidence type="ECO:0000256" key="8">
    <source>
        <dbReference type="ARBA" id="ARBA00022840"/>
    </source>
</evidence>
<dbReference type="PROSITE" id="PS50112">
    <property type="entry name" value="PAS"/>
    <property type="match status" value="1"/>
</dbReference>
<comment type="subcellular location">
    <subcellularLocation>
        <location evidence="2">Membrane</location>
    </subcellularLocation>
</comment>